<dbReference type="RefSeq" id="WP_075540528.1">
    <property type="nucleotide sequence ID" value="NZ_CP053844.1"/>
</dbReference>
<dbReference type="InterPro" id="IPR032782">
    <property type="entry name" value="KhpB_N"/>
</dbReference>
<protein>
    <submittedName>
        <fullName evidence="3">SpoIIIJ-associated protein</fullName>
    </submittedName>
</protein>
<evidence type="ECO:0000256" key="1">
    <source>
        <dbReference type="SAM" id="MobiDB-lite"/>
    </source>
</evidence>
<dbReference type="GO" id="GO:0003723">
    <property type="term" value="F:RNA binding"/>
    <property type="evidence" value="ECO:0007669"/>
    <property type="project" value="InterPro"/>
</dbReference>
<dbReference type="InterPro" id="IPR015946">
    <property type="entry name" value="KH_dom-like_a/b"/>
</dbReference>
<gene>
    <name evidence="3" type="ORF">ERS672216_01747</name>
</gene>
<dbReference type="PANTHER" id="PTHR35800:SF1">
    <property type="entry name" value="RNA-BINDING PROTEIN KHPB"/>
    <property type="match status" value="1"/>
</dbReference>
<name>A0A128EK20_9BACT</name>
<dbReference type="Gene3D" id="3.30.1370.180">
    <property type="match status" value="1"/>
</dbReference>
<accession>A0A128EK20</accession>
<dbReference type="SMART" id="SM01245">
    <property type="entry name" value="Jag_N"/>
    <property type="match status" value="1"/>
</dbReference>
<dbReference type="Pfam" id="PF14804">
    <property type="entry name" value="Jag_N"/>
    <property type="match status" value="1"/>
</dbReference>
<feature type="region of interest" description="Disordered" evidence="1">
    <location>
        <begin position="57"/>
        <end position="162"/>
    </location>
</feature>
<dbReference type="InterPro" id="IPR039247">
    <property type="entry name" value="KhpB"/>
</dbReference>
<feature type="compositionally biased region" description="Basic and acidic residues" evidence="1">
    <location>
        <begin position="57"/>
        <end position="100"/>
    </location>
</feature>
<dbReference type="PANTHER" id="PTHR35800">
    <property type="entry name" value="PROTEIN JAG"/>
    <property type="match status" value="1"/>
</dbReference>
<organism evidence="3 4">
    <name type="scientific">Campylobacter geochelonis</name>
    <dbReference type="NCBI Taxonomy" id="1780362"/>
    <lineage>
        <taxon>Bacteria</taxon>
        <taxon>Pseudomonadati</taxon>
        <taxon>Campylobacterota</taxon>
        <taxon>Epsilonproteobacteria</taxon>
        <taxon>Campylobacterales</taxon>
        <taxon>Campylobacteraceae</taxon>
        <taxon>Campylobacter</taxon>
    </lineage>
</organism>
<dbReference type="OrthoDB" id="5329502at2"/>
<dbReference type="InterPro" id="IPR038247">
    <property type="entry name" value="Jag_N_dom_sf"/>
</dbReference>
<evidence type="ECO:0000259" key="2">
    <source>
        <dbReference type="SMART" id="SM01245"/>
    </source>
</evidence>
<keyword evidence="4" id="KW-1185">Reference proteome</keyword>
<sequence>MKIEATTLQEAITKASQEIGCSVVDLDIKVIQHPSKGLFGFFKKSAIIEARSEKEIYKKHSQKQESKPKKEPRQQEQKHVDAKPNEHKKSESIKSEQAKNEKKHSQKAFSKDDSSQNLSKKAEAKPEQKNLAKKDENKDKAANKKAKKVQQKPKTALEPKPKVDINSAIPQIEDGLKKLFSGNCFEIDTITVAKFEHDTVFIKLDGKDAALLIGKEGYRYKAFSYLLHNWINLKFGLSIRLEISEFLKNQEEMITQYLQDIIAKVKENGKAQTKPLDGILVKIALDQLRYEFPDKYVGIRSSRHGKFIVVSESKKSND</sequence>
<dbReference type="EMBL" id="FIZP01000014">
    <property type="protein sequence ID" value="CZE49096.1"/>
    <property type="molecule type" value="Genomic_DNA"/>
</dbReference>
<feature type="compositionally biased region" description="Basic and acidic residues" evidence="1">
    <location>
        <begin position="109"/>
        <end position="142"/>
    </location>
</feature>
<evidence type="ECO:0000313" key="4">
    <source>
        <dbReference type="Proteomes" id="UP000069632"/>
    </source>
</evidence>
<reference evidence="3 4" key="1">
    <citation type="submission" date="2016-02" db="EMBL/GenBank/DDBJ databases">
        <authorList>
            <consortium name="Pathogen Informatics"/>
        </authorList>
    </citation>
    <scope>NUCLEOTIDE SEQUENCE [LARGE SCALE GENOMIC DNA]</scope>
    <source>
        <strain evidence="3 4">RC20</strain>
    </source>
</reference>
<dbReference type="Gene3D" id="3.30.30.80">
    <property type="entry name" value="probable RNA-binding protein from clostridium symbiosum atcc 14940"/>
    <property type="match status" value="1"/>
</dbReference>
<dbReference type="AlphaFoldDB" id="A0A128EK20"/>
<evidence type="ECO:0000313" key="3">
    <source>
        <dbReference type="EMBL" id="CZE49096.1"/>
    </source>
</evidence>
<dbReference type="InterPro" id="IPR040977">
    <property type="entry name" value="HP1451_C"/>
</dbReference>
<dbReference type="Pfam" id="PF18472">
    <property type="entry name" value="HP1451_C"/>
    <property type="match status" value="1"/>
</dbReference>
<dbReference type="Proteomes" id="UP000069632">
    <property type="component" value="Unassembled WGS sequence"/>
</dbReference>
<feature type="domain" description="RNA-binding protein KhpB N-terminal" evidence="2">
    <location>
        <begin position="2"/>
        <end position="53"/>
    </location>
</feature>
<proteinExistence type="predicted"/>
<dbReference type="Gene3D" id="3.30.300.20">
    <property type="match status" value="1"/>
</dbReference>